<dbReference type="EMBL" id="PVNG01000005">
    <property type="protein sequence ID" value="PRX66975.1"/>
    <property type="molecule type" value="Genomic_DNA"/>
</dbReference>
<gene>
    <name evidence="2" type="ORF">B0I32_105415</name>
</gene>
<dbReference type="OrthoDB" id="3463103at2"/>
<protein>
    <submittedName>
        <fullName evidence="2">Uncharacterized protein</fullName>
    </submittedName>
</protein>
<evidence type="ECO:0000313" key="2">
    <source>
        <dbReference type="EMBL" id="PRX66975.1"/>
    </source>
</evidence>
<proteinExistence type="predicted"/>
<accession>A0A2T0N483</accession>
<dbReference type="RefSeq" id="WP_106239108.1">
    <property type="nucleotide sequence ID" value="NZ_PVNG01000005.1"/>
</dbReference>
<organism evidence="2 3">
    <name type="scientific">Nonomuraea fuscirosea</name>
    <dbReference type="NCBI Taxonomy" id="1291556"/>
    <lineage>
        <taxon>Bacteria</taxon>
        <taxon>Bacillati</taxon>
        <taxon>Actinomycetota</taxon>
        <taxon>Actinomycetes</taxon>
        <taxon>Streptosporangiales</taxon>
        <taxon>Streptosporangiaceae</taxon>
        <taxon>Nonomuraea</taxon>
    </lineage>
</organism>
<dbReference type="Proteomes" id="UP000238312">
    <property type="component" value="Unassembled WGS sequence"/>
</dbReference>
<comment type="caution">
    <text evidence="2">The sequence shown here is derived from an EMBL/GenBank/DDBJ whole genome shotgun (WGS) entry which is preliminary data.</text>
</comment>
<evidence type="ECO:0000256" key="1">
    <source>
        <dbReference type="SAM" id="MobiDB-lite"/>
    </source>
</evidence>
<dbReference type="AlphaFoldDB" id="A0A2T0N483"/>
<evidence type="ECO:0000313" key="3">
    <source>
        <dbReference type="Proteomes" id="UP000238312"/>
    </source>
</evidence>
<name>A0A2T0N483_9ACTN</name>
<feature type="region of interest" description="Disordered" evidence="1">
    <location>
        <begin position="1"/>
        <end position="41"/>
    </location>
</feature>
<reference evidence="2 3" key="1">
    <citation type="submission" date="2018-03" db="EMBL/GenBank/DDBJ databases">
        <title>Genomic Encyclopedia of Type Strains, Phase III (KMG-III): the genomes of soil and plant-associated and newly described type strains.</title>
        <authorList>
            <person name="Whitman W."/>
        </authorList>
    </citation>
    <scope>NUCLEOTIDE SEQUENCE [LARGE SCALE GENOMIC DNA]</scope>
    <source>
        <strain evidence="2 3">CGMCC 4.7104</strain>
    </source>
</reference>
<keyword evidence="3" id="KW-1185">Reference proteome</keyword>
<sequence length="366" mass="37986">MAPMTMVLDTDGGRTEADGESITVRPASEATGARALPDAPGSPAHERIVLLTGGMGVIEEELLHRALVPLGPVHAVPRMAAAIAAVIRPGGAESTWLVCDAGENAFTVALADAHDGLIRPVSVVTEPRLGRWAFVEAVTAATGAETGAEMGRALREGGVRLAAVIRQAMRHDYVRDEAVVAGATAGLVLDTFTAFAERIKALLPSCPGAEIILIGGFADFPPVRQAIADGACREPRTLDVAAIARGACDVAEGRISVAATHEQVALPLHRTRAGLLEEVAVPVPAGLGQFAQLDDRPLVLSNRGTLVAGPTLPERLPLLVGDERCRAGLAGLPPGDYRVGVRGAPIGLLLDREAADPILIPVERQT</sequence>